<dbReference type="InParanoid" id="A0A165B660"/>
<reference evidence="2 3" key="1">
    <citation type="journal article" date="2016" name="Mol. Biol. Evol.">
        <title>Comparative Genomics of Early-Diverging Mushroom-Forming Fungi Provides Insights into the Origins of Lignocellulose Decay Capabilities.</title>
        <authorList>
            <person name="Nagy L.G."/>
            <person name="Riley R."/>
            <person name="Tritt A."/>
            <person name="Adam C."/>
            <person name="Daum C."/>
            <person name="Floudas D."/>
            <person name="Sun H."/>
            <person name="Yadav J.S."/>
            <person name="Pangilinan J."/>
            <person name="Larsson K.H."/>
            <person name="Matsuura K."/>
            <person name="Barry K."/>
            <person name="Labutti K."/>
            <person name="Kuo R."/>
            <person name="Ohm R.A."/>
            <person name="Bhattacharya S.S."/>
            <person name="Shirouzu T."/>
            <person name="Yoshinaga Y."/>
            <person name="Martin F.M."/>
            <person name="Grigoriev I.V."/>
            <person name="Hibbett D.S."/>
        </authorList>
    </citation>
    <scope>NUCLEOTIDE SEQUENCE [LARGE SCALE GENOMIC DNA]</scope>
    <source>
        <strain evidence="2 3">HHB12029</strain>
    </source>
</reference>
<feature type="region of interest" description="Disordered" evidence="1">
    <location>
        <begin position="256"/>
        <end position="275"/>
    </location>
</feature>
<name>A0A165B660_EXIGL</name>
<feature type="compositionally biased region" description="Acidic residues" evidence="1">
    <location>
        <begin position="261"/>
        <end position="274"/>
    </location>
</feature>
<dbReference type="EMBL" id="KV426546">
    <property type="protein sequence ID" value="KZV79904.1"/>
    <property type="molecule type" value="Genomic_DNA"/>
</dbReference>
<evidence type="ECO:0000313" key="3">
    <source>
        <dbReference type="Proteomes" id="UP000077266"/>
    </source>
</evidence>
<dbReference type="AlphaFoldDB" id="A0A165B660"/>
<organism evidence="2 3">
    <name type="scientific">Exidia glandulosa HHB12029</name>
    <dbReference type="NCBI Taxonomy" id="1314781"/>
    <lineage>
        <taxon>Eukaryota</taxon>
        <taxon>Fungi</taxon>
        <taxon>Dikarya</taxon>
        <taxon>Basidiomycota</taxon>
        <taxon>Agaricomycotina</taxon>
        <taxon>Agaricomycetes</taxon>
        <taxon>Auriculariales</taxon>
        <taxon>Exidiaceae</taxon>
        <taxon>Exidia</taxon>
    </lineage>
</organism>
<protein>
    <submittedName>
        <fullName evidence="2">Uncharacterized protein</fullName>
    </submittedName>
</protein>
<keyword evidence="3" id="KW-1185">Reference proteome</keyword>
<evidence type="ECO:0000313" key="2">
    <source>
        <dbReference type="EMBL" id="KZV79904.1"/>
    </source>
</evidence>
<proteinExistence type="predicted"/>
<accession>A0A165B660</accession>
<gene>
    <name evidence="2" type="ORF">EXIGLDRAFT_846068</name>
</gene>
<dbReference type="STRING" id="1314781.A0A165B660"/>
<sequence length="607" mass="67772">MTPTVSEHVSAASLEVLREAKIAARPPQYRDFRERHWGKRGAATVRVPQQLDPLVFLPYAHELDPNLGDSRIVVRSVYRRLWNHIYGKYIAAAARPDERSCKATIVWGHPGIGKSVSLIYLMVAAAELQLPFVYYRTGLPYAYVCLDVGDVLIKPEMLSFLEHTVPTLILVDSSPVMDTPQHVYETRHTHVVLASSPATGRHSVLAKYRQGTYYTLDLVPENEFRAMMWVREERSTPFDEVSAFWTGAEHVDDIRVHPDDAAGDDDTDADDLDDAPVPTDIGGDLFWKRMDVYRLLGPNVRTALFDFKWSSGDPYEDLLNTADPRNVEDYISILQVVASPGSGHVFGGHARASGFHKLFYELPKPGEPHTNGPPNLHTVPTAFLRHVVLRLVYQLQKAEQLKFLDAVLGRGTLHGTIFEGAILSYLRTTAVTAVLPPLPATSTSSSTPLTIIITPQSDPLLPSFIVYLDDTPALPKISVLPHERAFCDLSADCPTQPGFYVFKKGFASGDALILADSIGPLPVRYEIIVRVTVAEKHDVKVSGIKNVTKALDRYKHPRRTRLFLWVTDTELKGKKLVSRKHKALDGWQVGYVVVTPQDLYRISKNSS</sequence>
<dbReference type="Proteomes" id="UP000077266">
    <property type="component" value="Unassembled WGS sequence"/>
</dbReference>
<dbReference type="OrthoDB" id="19861at2759"/>
<evidence type="ECO:0000256" key="1">
    <source>
        <dbReference type="SAM" id="MobiDB-lite"/>
    </source>
</evidence>